<evidence type="ECO:0000313" key="1">
    <source>
        <dbReference type="EMBL" id="PIR07555.1"/>
    </source>
</evidence>
<organism evidence="1 2">
    <name type="scientific">Candidatus Jorgensenbacteria bacterium CG11_big_fil_rev_8_21_14_0_20_38_23</name>
    <dbReference type="NCBI Taxonomy" id="1974594"/>
    <lineage>
        <taxon>Bacteria</taxon>
        <taxon>Candidatus Joergenseniibacteriota</taxon>
    </lineage>
</organism>
<protein>
    <submittedName>
        <fullName evidence="1">Uncharacterized protein</fullName>
    </submittedName>
</protein>
<gene>
    <name evidence="1" type="ORF">COV54_00450</name>
</gene>
<dbReference type="AlphaFoldDB" id="A0A2H0NH90"/>
<evidence type="ECO:0000313" key="2">
    <source>
        <dbReference type="Proteomes" id="UP000228867"/>
    </source>
</evidence>
<name>A0A2H0NH90_9BACT</name>
<sequence length="117" mass="12529">MKQKIILGILIAAIILLPHQQAKAVSVLKPFGGKIMVAVFISPSPPDCPGGYLVDVGFPEPLTIYIPPVPLIAPPLGLYSFYNFFTPDVWVLGLASPKPLVCFGFPMVIMGTSPLPL</sequence>
<dbReference type="EMBL" id="PCWR01000011">
    <property type="protein sequence ID" value="PIR07555.1"/>
    <property type="molecule type" value="Genomic_DNA"/>
</dbReference>
<accession>A0A2H0NH90</accession>
<comment type="caution">
    <text evidence="1">The sequence shown here is derived from an EMBL/GenBank/DDBJ whole genome shotgun (WGS) entry which is preliminary data.</text>
</comment>
<dbReference type="Proteomes" id="UP000228867">
    <property type="component" value="Unassembled WGS sequence"/>
</dbReference>
<proteinExistence type="predicted"/>
<reference evidence="1 2" key="1">
    <citation type="submission" date="2017-09" db="EMBL/GenBank/DDBJ databases">
        <title>Depth-based differentiation of microbial function through sediment-hosted aquifers and enrichment of novel symbionts in the deep terrestrial subsurface.</title>
        <authorList>
            <person name="Probst A.J."/>
            <person name="Ladd B."/>
            <person name="Jarett J.K."/>
            <person name="Geller-Mcgrath D.E."/>
            <person name="Sieber C.M."/>
            <person name="Emerson J.B."/>
            <person name="Anantharaman K."/>
            <person name="Thomas B.C."/>
            <person name="Malmstrom R."/>
            <person name="Stieglmeier M."/>
            <person name="Klingl A."/>
            <person name="Woyke T."/>
            <person name="Ryan C.M."/>
            <person name="Banfield J.F."/>
        </authorList>
    </citation>
    <scope>NUCLEOTIDE SEQUENCE [LARGE SCALE GENOMIC DNA]</scope>
    <source>
        <strain evidence="1">CG11_big_fil_rev_8_21_14_0_20_38_23</strain>
    </source>
</reference>